<dbReference type="InterPro" id="IPR013818">
    <property type="entry name" value="Lipase"/>
</dbReference>
<dbReference type="InterPro" id="IPR000734">
    <property type="entry name" value="TAG_lipase"/>
</dbReference>
<comment type="subcellular location">
    <subcellularLocation>
        <location evidence="1">Secreted</location>
    </subcellularLocation>
</comment>
<comment type="similarity">
    <text evidence="2 4">Belongs to the AB hydrolase superfamily. Lipase family.</text>
</comment>
<dbReference type="PANTHER" id="PTHR11610:SF37">
    <property type="entry name" value="GH01208P"/>
    <property type="match status" value="1"/>
</dbReference>
<protein>
    <submittedName>
        <fullName evidence="7">Phospholipase A1-like</fullName>
    </submittedName>
</protein>
<evidence type="ECO:0000256" key="1">
    <source>
        <dbReference type="ARBA" id="ARBA00004613"/>
    </source>
</evidence>
<evidence type="ECO:0000259" key="5">
    <source>
        <dbReference type="Pfam" id="PF00151"/>
    </source>
</evidence>
<sequence length="342" mass="37745">MWSVKKMWFTTPILVLIGSLGFSETAYLRCYQGSLNNYVETPLSHPLKLIPCINKELPTVIYTFGYRGKISGPATTAVLTAYINKKKRNVILLNWENEAESGMFGISLGYAFSAIPNAKKIGRELGQALIDFTKAGVAISDIHLVAHSLGAHLMGFAGRLTREQGYVVPRITGLDPAGTLFEGPLSLHSGLDRTCAKFVDIIHTDLGNYGSSTSTGTVDIWPNYTGEKNKQPGCPIGNFEMFSPEDLCSHDRSWGYFVEALAWPTSFQAVAASNYSEWVAHGGESNRTIYLGDLTSTQAKGNYYLRTNSKSPFGLGVEGTKPITNQTRRRRNPFLARLFKFF</sequence>
<evidence type="ECO:0000256" key="4">
    <source>
        <dbReference type="RuleBase" id="RU004262"/>
    </source>
</evidence>
<evidence type="ECO:0000256" key="2">
    <source>
        <dbReference type="ARBA" id="ARBA00010701"/>
    </source>
</evidence>
<evidence type="ECO:0000313" key="6">
    <source>
        <dbReference type="Proteomes" id="UP000301870"/>
    </source>
</evidence>
<dbReference type="KEGG" id="sliu:111348331"/>
<accession>A0A9J7IHT3</accession>
<dbReference type="SUPFAM" id="SSF53474">
    <property type="entry name" value="alpha/beta-Hydrolases"/>
    <property type="match status" value="1"/>
</dbReference>
<name>A0A9J7IHT3_SPOLT</name>
<evidence type="ECO:0000256" key="3">
    <source>
        <dbReference type="ARBA" id="ARBA00022525"/>
    </source>
</evidence>
<dbReference type="Proteomes" id="UP000301870">
    <property type="component" value="Chromosome 7"/>
</dbReference>
<dbReference type="GO" id="GO:0016042">
    <property type="term" value="P:lipid catabolic process"/>
    <property type="evidence" value="ECO:0007669"/>
    <property type="project" value="TreeGrafter"/>
</dbReference>
<proteinExistence type="inferred from homology"/>
<dbReference type="GO" id="GO:0016298">
    <property type="term" value="F:lipase activity"/>
    <property type="evidence" value="ECO:0007669"/>
    <property type="project" value="InterPro"/>
</dbReference>
<keyword evidence="6" id="KW-1185">Reference proteome</keyword>
<keyword evidence="3" id="KW-0964">Secreted</keyword>
<gene>
    <name evidence="7" type="primary">LOC111348331</name>
</gene>
<reference evidence="7" key="1">
    <citation type="submission" date="2025-08" db="UniProtKB">
        <authorList>
            <consortium name="RefSeq"/>
        </authorList>
    </citation>
    <scope>IDENTIFICATION</scope>
    <source>
        <strain evidence="7">Ishihara</strain>
        <tissue evidence="7">Whole body</tissue>
    </source>
</reference>
<dbReference type="Pfam" id="PF00151">
    <property type="entry name" value="Lipase"/>
    <property type="match status" value="1"/>
</dbReference>
<dbReference type="GO" id="GO:0005615">
    <property type="term" value="C:extracellular space"/>
    <property type="evidence" value="ECO:0007669"/>
    <property type="project" value="TreeGrafter"/>
</dbReference>
<dbReference type="GO" id="GO:0017171">
    <property type="term" value="F:serine hydrolase activity"/>
    <property type="evidence" value="ECO:0007669"/>
    <property type="project" value="TreeGrafter"/>
</dbReference>
<dbReference type="RefSeq" id="XP_022814679.1">
    <property type="nucleotide sequence ID" value="XM_022958911.1"/>
</dbReference>
<dbReference type="GeneID" id="111348331"/>
<dbReference type="InterPro" id="IPR029058">
    <property type="entry name" value="AB_hydrolase_fold"/>
</dbReference>
<feature type="domain" description="Lipase" evidence="5">
    <location>
        <begin position="54"/>
        <end position="313"/>
    </location>
</feature>
<dbReference type="Gene3D" id="3.40.50.1820">
    <property type="entry name" value="alpha/beta hydrolase"/>
    <property type="match status" value="1"/>
</dbReference>
<evidence type="ECO:0000313" key="7">
    <source>
        <dbReference type="RefSeq" id="XP_022814679.1"/>
    </source>
</evidence>
<organism evidence="6 7">
    <name type="scientific">Spodoptera litura</name>
    <name type="common">Asian cotton leafworm</name>
    <dbReference type="NCBI Taxonomy" id="69820"/>
    <lineage>
        <taxon>Eukaryota</taxon>
        <taxon>Metazoa</taxon>
        <taxon>Ecdysozoa</taxon>
        <taxon>Arthropoda</taxon>
        <taxon>Hexapoda</taxon>
        <taxon>Insecta</taxon>
        <taxon>Pterygota</taxon>
        <taxon>Neoptera</taxon>
        <taxon>Endopterygota</taxon>
        <taxon>Lepidoptera</taxon>
        <taxon>Glossata</taxon>
        <taxon>Ditrysia</taxon>
        <taxon>Noctuoidea</taxon>
        <taxon>Noctuidae</taxon>
        <taxon>Amphipyrinae</taxon>
        <taxon>Spodoptera</taxon>
    </lineage>
</organism>
<dbReference type="PANTHER" id="PTHR11610">
    <property type="entry name" value="LIPASE"/>
    <property type="match status" value="1"/>
</dbReference>
<dbReference type="PRINTS" id="PR00821">
    <property type="entry name" value="TAGLIPASE"/>
</dbReference>
<dbReference type="AlphaFoldDB" id="A0A9J7IHT3"/>
<dbReference type="OrthoDB" id="7407350at2759"/>